<dbReference type="InterPro" id="IPR001254">
    <property type="entry name" value="Trypsin_dom"/>
</dbReference>
<keyword evidence="3" id="KW-1015">Disulfide bond</keyword>
<dbReference type="PANTHER" id="PTHR24271">
    <property type="entry name" value="KALLIKREIN-RELATED"/>
    <property type="match status" value="1"/>
</dbReference>
<organism evidence="5 6">
    <name type="scientific">Gopherus agassizii</name>
    <name type="common">Agassiz's desert tortoise</name>
    <dbReference type="NCBI Taxonomy" id="38772"/>
    <lineage>
        <taxon>Eukaryota</taxon>
        <taxon>Metazoa</taxon>
        <taxon>Chordata</taxon>
        <taxon>Craniata</taxon>
        <taxon>Vertebrata</taxon>
        <taxon>Euteleostomi</taxon>
        <taxon>Archelosauria</taxon>
        <taxon>Testudinata</taxon>
        <taxon>Testudines</taxon>
        <taxon>Cryptodira</taxon>
        <taxon>Durocryptodira</taxon>
        <taxon>Testudinoidea</taxon>
        <taxon>Testudinidae</taxon>
        <taxon>Gopherus</taxon>
    </lineage>
</organism>
<dbReference type="GO" id="GO:0006508">
    <property type="term" value="P:proteolysis"/>
    <property type="evidence" value="ECO:0007669"/>
    <property type="project" value="InterPro"/>
</dbReference>
<keyword evidence="1" id="KW-0732">Signal</keyword>
<evidence type="ECO:0000256" key="2">
    <source>
        <dbReference type="ARBA" id="ARBA00023145"/>
    </source>
</evidence>
<evidence type="ECO:0000313" key="5">
    <source>
        <dbReference type="Ensembl" id="ENSGAGP00000027939.1"/>
    </source>
</evidence>
<proteinExistence type="predicted"/>
<dbReference type="Ensembl" id="ENSGAGT00000031732.1">
    <property type="protein sequence ID" value="ENSGAGP00000027939.1"/>
    <property type="gene ID" value="ENSGAGG00000020288.1"/>
</dbReference>
<keyword evidence="2" id="KW-0865">Zymogen</keyword>
<dbReference type="SUPFAM" id="SSF50494">
    <property type="entry name" value="Trypsin-like serine proteases"/>
    <property type="match status" value="1"/>
</dbReference>
<dbReference type="GO" id="GO:0004252">
    <property type="term" value="F:serine-type endopeptidase activity"/>
    <property type="evidence" value="ECO:0007669"/>
    <property type="project" value="InterPro"/>
</dbReference>
<evidence type="ECO:0000256" key="3">
    <source>
        <dbReference type="ARBA" id="ARBA00023157"/>
    </source>
</evidence>
<accession>A0A452IJ73</accession>
<dbReference type="Pfam" id="PF00089">
    <property type="entry name" value="Trypsin"/>
    <property type="match status" value="1"/>
</dbReference>
<evidence type="ECO:0000313" key="6">
    <source>
        <dbReference type="Proteomes" id="UP000291020"/>
    </source>
</evidence>
<dbReference type="Proteomes" id="UP000291020">
    <property type="component" value="Unassembled WGS sequence"/>
</dbReference>
<sequence>MLQPSLLFEDWLKLWEIIGGWEDRCGGFLIWEDVMVTMAHCNGNLGDKAKLTQTVGTILRSQKKVKKGAVCSVAGWAQTSIKTNKKPSLTLQEVALTVMGKKCSPPFAWTSVTPCLVFASQGNSKAPPVCNGKAQGIVSHGSGDRSTPSVFTRLSKYVCWIKKTATFASQMSRYCPEGNLLL</sequence>
<evidence type="ECO:0000259" key="4">
    <source>
        <dbReference type="SMART" id="SM00020"/>
    </source>
</evidence>
<dbReference type="InterPro" id="IPR043504">
    <property type="entry name" value="Peptidase_S1_PA_chymotrypsin"/>
</dbReference>
<protein>
    <recommendedName>
        <fullName evidence="4">Peptidase S1 domain-containing protein</fullName>
    </recommendedName>
</protein>
<keyword evidence="6" id="KW-1185">Reference proteome</keyword>
<name>A0A452IJ73_9SAUR</name>
<dbReference type="AlphaFoldDB" id="A0A452IJ73"/>
<feature type="domain" description="Peptidase S1" evidence="4">
    <location>
        <begin position="16"/>
        <end position="161"/>
    </location>
</feature>
<evidence type="ECO:0000256" key="1">
    <source>
        <dbReference type="ARBA" id="ARBA00022729"/>
    </source>
</evidence>
<dbReference type="Gene3D" id="2.40.10.10">
    <property type="entry name" value="Trypsin-like serine proteases"/>
    <property type="match status" value="2"/>
</dbReference>
<reference evidence="5" key="2">
    <citation type="submission" date="2025-08" db="UniProtKB">
        <authorList>
            <consortium name="Ensembl"/>
        </authorList>
    </citation>
    <scope>IDENTIFICATION</scope>
</reference>
<dbReference type="SMART" id="SM00020">
    <property type="entry name" value="Tryp_SPc"/>
    <property type="match status" value="1"/>
</dbReference>
<dbReference type="InterPro" id="IPR009003">
    <property type="entry name" value="Peptidase_S1_PA"/>
</dbReference>
<dbReference type="STRING" id="38772.ENSGAGP00000027939"/>
<reference evidence="6" key="1">
    <citation type="journal article" date="2017" name="PLoS ONE">
        <title>The Agassiz's desert tortoise genome provides a resource for the conservation of a threatened species.</title>
        <authorList>
            <person name="Tollis M."/>
            <person name="DeNardo D.F."/>
            <person name="Cornelius J.A."/>
            <person name="Dolby G.A."/>
            <person name="Edwards T."/>
            <person name="Henen B.T."/>
            <person name="Karl A.E."/>
            <person name="Murphy R.W."/>
            <person name="Kusumi K."/>
        </authorList>
    </citation>
    <scope>NUCLEOTIDE SEQUENCE [LARGE SCALE GENOMIC DNA]</scope>
</reference>
<dbReference type="PANTHER" id="PTHR24271:SF81">
    <property type="entry name" value="GRANZYME B"/>
    <property type="match status" value="1"/>
</dbReference>
<reference evidence="5" key="3">
    <citation type="submission" date="2025-09" db="UniProtKB">
        <authorList>
            <consortium name="Ensembl"/>
        </authorList>
    </citation>
    <scope>IDENTIFICATION</scope>
</reference>